<dbReference type="InterPro" id="IPR036837">
    <property type="entry name" value="Cation_efflux_CTD_sf"/>
</dbReference>
<evidence type="ECO:0000256" key="1">
    <source>
        <dbReference type="ARBA" id="ARBA00004141"/>
    </source>
</evidence>
<gene>
    <name evidence="11" type="ORF">F4692_001312</name>
</gene>
<evidence type="ECO:0000256" key="4">
    <source>
        <dbReference type="ARBA" id="ARBA00022692"/>
    </source>
</evidence>
<feature type="transmembrane region" description="Helical" evidence="8">
    <location>
        <begin position="52"/>
        <end position="69"/>
    </location>
</feature>
<dbReference type="AlphaFoldDB" id="A0A7Y9KSV4"/>
<feature type="transmembrane region" description="Helical" evidence="8">
    <location>
        <begin position="121"/>
        <end position="144"/>
    </location>
</feature>
<evidence type="ECO:0000256" key="8">
    <source>
        <dbReference type="SAM" id="Phobius"/>
    </source>
</evidence>
<keyword evidence="6" id="KW-0406">Ion transport</keyword>
<dbReference type="RefSeq" id="WP_179618774.1">
    <property type="nucleotide sequence ID" value="NZ_JACCBW010000001.1"/>
</dbReference>
<dbReference type="Proteomes" id="UP000549911">
    <property type="component" value="Unassembled WGS sequence"/>
</dbReference>
<reference evidence="11 12" key="1">
    <citation type="submission" date="2020-07" db="EMBL/GenBank/DDBJ databases">
        <authorList>
            <person name="Partida-Martinez L."/>
            <person name="Huntemann M."/>
            <person name="Clum A."/>
            <person name="Wang J."/>
            <person name="Palaniappan K."/>
            <person name="Ritter S."/>
            <person name="Chen I.-M."/>
            <person name="Stamatis D."/>
            <person name="Reddy T."/>
            <person name="O'Malley R."/>
            <person name="Daum C."/>
            <person name="Shapiro N."/>
            <person name="Ivanova N."/>
            <person name="Kyrpides N."/>
            <person name="Woyke T."/>
        </authorList>
    </citation>
    <scope>NUCLEOTIDE SEQUENCE [LARGE SCALE GENOMIC DNA]</scope>
    <source>
        <strain evidence="11 12">AT2.17</strain>
    </source>
</reference>
<evidence type="ECO:0000256" key="6">
    <source>
        <dbReference type="ARBA" id="ARBA00023065"/>
    </source>
</evidence>
<dbReference type="PANTHER" id="PTHR11562">
    <property type="entry name" value="CATION EFFLUX PROTEIN/ ZINC TRANSPORTER"/>
    <property type="match status" value="1"/>
</dbReference>
<organism evidence="11 12">
    <name type="scientific">Nocardioides cavernae</name>
    <dbReference type="NCBI Taxonomy" id="1921566"/>
    <lineage>
        <taxon>Bacteria</taxon>
        <taxon>Bacillati</taxon>
        <taxon>Actinomycetota</taxon>
        <taxon>Actinomycetes</taxon>
        <taxon>Propionibacteriales</taxon>
        <taxon>Nocardioidaceae</taxon>
        <taxon>Nocardioides</taxon>
    </lineage>
</organism>
<keyword evidence="4 8" id="KW-0812">Transmembrane</keyword>
<evidence type="ECO:0000313" key="11">
    <source>
        <dbReference type="EMBL" id="NYE36208.1"/>
    </source>
</evidence>
<dbReference type="GO" id="GO:0005886">
    <property type="term" value="C:plasma membrane"/>
    <property type="evidence" value="ECO:0007669"/>
    <property type="project" value="TreeGrafter"/>
</dbReference>
<feature type="domain" description="Cation efflux protein transmembrane" evidence="9">
    <location>
        <begin position="23"/>
        <end position="213"/>
    </location>
</feature>
<dbReference type="SUPFAM" id="SSF160240">
    <property type="entry name" value="Cation efflux protein cytoplasmic domain-like"/>
    <property type="match status" value="1"/>
</dbReference>
<evidence type="ECO:0000256" key="3">
    <source>
        <dbReference type="ARBA" id="ARBA00022448"/>
    </source>
</evidence>
<dbReference type="InterPro" id="IPR002524">
    <property type="entry name" value="Cation_efflux"/>
</dbReference>
<dbReference type="InterPro" id="IPR050681">
    <property type="entry name" value="CDF/SLC30A"/>
</dbReference>
<accession>A0A7Y9KSV4</accession>
<feature type="domain" description="Cation efflux protein cytoplasmic" evidence="10">
    <location>
        <begin position="218"/>
        <end position="291"/>
    </location>
</feature>
<feature type="transmembrane region" description="Helical" evidence="8">
    <location>
        <begin position="184"/>
        <end position="204"/>
    </location>
</feature>
<comment type="subcellular location">
    <subcellularLocation>
        <location evidence="1">Membrane</location>
        <topology evidence="1">Multi-pass membrane protein</topology>
    </subcellularLocation>
</comment>
<dbReference type="PANTHER" id="PTHR11562:SF17">
    <property type="entry name" value="RE54080P-RELATED"/>
    <property type="match status" value="1"/>
</dbReference>
<comment type="caution">
    <text evidence="11">The sequence shown here is derived from an EMBL/GenBank/DDBJ whole genome shotgun (WGS) entry which is preliminary data.</text>
</comment>
<proteinExistence type="inferred from homology"/>
<dbReference type="Pfam" id="PF01545">
    <property type="entry name" value="Cation_efflux"/>
    <property type="match status" value="1"/>
</dbReference>
<evidence type="ECO:0000313" key="12">
    <source>
        <dbReference type="Proteomes" id="UP000549911"/>
    </source>
</evidence>
<dbReference type="Pfam" id="PF16916">
    <property type="entry name" value="ZT_dimer"/>
    <property type="match status" value="1"/>
</dbReference>
<dbReference type="Gene3D" id="1.20.1510.10">
    <property type="entry name" value="Cation efflux protein transmembrane domain"/>
    <property type="match status" value="1"/>
</dbReference>
<keyword evidence="3" id="KW-0813">Transport</keyword>
<dbReference type="InterPro" id="IPR027469">
    <property type="entry name" value="Cation_efflux_TMD_sf"/>
</dbReference>
<reference evidence="11 12" key="2">
    <citation type="submission" date="2020-08" db="EMBL/GenBank/DDBJ databases">
        <title>The Agave Microbiome: Exploring the role of microbial communities in plant adaptations to desert environments.</title>
        <authorList>
            <person name="Partida-Martinez L.P."/>
        </authorList>
    </citation>
    <scope>NUCLEOTIDE SEQUENCE [LARGE SCALE GENOMIC DNA]</scope>
    <source>
        <strain evidence="11 12">AT2.17</strain>
    </source>
</reference>
<feature type="transmembrane region" description="Helical" evidence="8">
    <location>
        <begin position="156"/>
        <end position="178"/>
    </location>
</feature>
<protein>
    <submittedName>
        <fullName evidence="11">Cobalt-zinc-cadmium efflux system protein</fullName>
    </submittedName>
</protein>
<evidence type="ECO:0000256" key="5">
    <source>
        <dbReference type="ARBA" id="ARBA00022989"/>
    </source>
</evidence>
<evidence type="ECO:0000259" key="10">
    <source>
        <dbReference type="Pfam" id="PF16916"/>
    </source>
</evidence>
<feature type="transmembrane region" description="Helical" evidence="8">
    <location>
        <begin position="90"/>
        <end position="109"/>
    </location>
</feature>
<dbReference type="GO" id="GO:0005385">
    <property type="term" value="F:zinc ion transmembrane transporter activity"/>
    <property type="evidence" value="ECO:0007669"/>
    <property type="project" value="TreeGrafter"/>
</dbReference>
<feature type="transmembrane region" description="Helical" evidence="8">
    <location>
        <begin position="22"/>
        <end position="46"/>
    </location>
</feature>
<evidence type="ECO:0000256" key="7">
    <source>
        <dbReference type="ARBA" id="ARBA00023136"/>
    </source>
</evidence>
<dbReference type="NCBIfam" id="TIGR01297">
    <property type="entry name" value="CDF"/>
    <property type="match status" value="1"/>
</dbReference>
<name>A0A7Y9KSV4_9ACTN</name>
<dbReference type="InterPro" id="IPR058533">
    <property type="entry name" value="Cation_efflux_TM"/>
</dbReference>
<dbReference type="SUPFAM" id="SSF161111">
    <property type="entry name" value="Cation efflux protein transmembrane domain-like"/>
    <property type="match status" value="1"/>
</dbReference>
<evidence type="ECO:0000256" key="2">
    <source>
        <dbReference type="ARBA" id="ARBA00008873"/>
    </source>
</evidence>
<keyword evidence="5 8" id="KW-1133">Transmembrane helix</keyword>
<keyword evidence="7 8" id="KW-0472">Membrane</keyword>
<keyword evidence="12" id="KW-1185">Reference proteome</keyword>
<dbReference type="InterPro" id="IPR027470">
    <property type="entry name" value="Cation_efflux_CTD"/>
</dbReference>
<comment type="similarity">
    <text evidence="2">Belongs to the cation diffusion facilitator (CDF) transporter (TC 2.A.4) family. SLC30A subfamily.</text>
</comment>
<dbReference type="EMBL" id="JACCBW010000001">
    <property type="protein sequence ID" value="NYE36208.1"/>
    <property type="molecule type" value="Genomic_DNA"/>
</dbReference>
<sequence length="303" mass="30808">MGAGHGHGHGPGHAGGRHRWRLAVAFGLVATFLVVELVVGLATGSLALLSDAGHMAADVVALGAALVATKIATRPDGTGRRTYGSYRAEVFASGLTVLIMLGVSAYVVVEAVRRTGGAVEVPSGPLLLVGAVGLAVNLVCLVLLRGGAQESINVRGAYLEVMADAAGSVGVIAAGVLVGLTGDGWWDTVVAVAIGVFVAVRALLLGREVLAVLGQHAPHDVDLEAVVRDLEAVPGVADVHDLHAWTLTSGMNVATAHLVLCVGADARVVLAGAQTALREVHGMDHATLQVEADPARECQAATW</sequence>
<evidence type="ECO:0000259" key="9">
    <source>
        <dbReference type="Pfam" id="PF01545"/>
    </source>
</evidence>